<keyword evidence="3" id="KW-0862">Zinc</keyword>
<name>A0AAD3HFE8_9STRA</name>
<evidence type="ECO:0000313" key="7">
    <source>
        <dbReference type="Proteomes" id="UP001054902"/>
    </source>
</evidence>
<dbReference type="AlphaFoldDB" id="A0AAD3HFE8"/>
<dbReference type="PROSITE" id="PS50865">
    <property type="entry name" value="ZF_MYND_2"/>
    <property type="match status" value="1"/>
</dbReference>
<keyword evidence="7" id="KW-1185">Reference proteome</keyword>
<accession>A0AAD3HFE8</accession>
<evidence type="ECO:0000256" key="1">
    <source>
        <dbReference type="ARBA" id="ARBA00022723"/>
    </source>
</evidence>
<feature type="domain" description="MYND-type" evidence="5">
    <location>
        <begin position="277"/>
        <end position="327"/>
    </location>
</feature>
<keyword evidence="2 4" id="KW-0863">Zinc-finger</keyword>
<dbReference type="EMBL" id="BLLK01000075">
    <property type="protein sequence ID" value="GFH61922.1"/>
    <property type="molecule type" value="Genomic_DNA"/>
</dbReference>
<dbReference type="SUPFAM" id="SSF144232">
    <property type="entry name" value="HIT/MYND zinc finger-like"/>
    <property type="match status" value="1"/>
</dbReference>
<reference evidence="6 7" key="1">
    <citation type="journal article" date="2021" name="Sci. Rep.">
        <title>The genome of the diatom Chaetoceros tenuissimus carries an ancient integrated fragment of an extant virus.</title>
        <authorList>
            <person name="Hongo Y."/>
            <person name="Kimura K."/>
            <person name="Takaki Y."/>
            <person name="Yoshida Y."/>
            <person name="Baba S."/>
            <person name="Kobayashi G."/>
            <person name="Nagasaki K."/>
            <person name="Hano T."/>
            <person name="Tomaru Y."/>
        </authorList>
    </citation>
    <scope>NUCLEOTIDE SEQUENCE [LARGE SCALE GENOMIC DNA]</scope>
    <source>
        <strain evidence="6 7">NIES-3715</strain>
    </source>
</reference>
<evidence type="ECO:0000256" key="2">
    <source>
        <dbReference type="ARBA" id="ARBA00022771"/>
    </source>
</evidence>
<evidence type="ECO:0000256" key="4">
    <source>
        <dbReference type="PROSITE-ProRule" id="PRU00134"/>
    </source>
</evidence>
<comment type="caution">
    <text evidence="6">The sequence shown here is derived from an EMBL/GenBank/DDBJ whole genome shotgun (WGS) entry which is preliminary data.</text>
</comment>
<sequence>MGKKGKRSKQKDARTEADKIIRESDKLLAFVFKDVREMLYSKVVKQLREIIRLLESKKELMIYTRDRHSRACRYLMSLEYRRRNYKEAIDCYNHHMAKSRDKNFRVVVSIYYQITMMKLNGQECNLSDMIQEISGVKNAENFPFYEAVYAFRVHKMYETAIRLDMTCGSIIWSPLKKKLSLALTYLEQYRLEFRQRSQTRKEDIQRIKSLVHSLMTEYPFSEDNATSEYYMVLAQWYYLSQNIFPKEKSIISASMFIDYFFAEKKGKNGNKLRQDRCHTCDQAVTPTDVQFVCSGCRVACYCSIDHQRATWKMEAVEGMRIGHEILCPLYKAFRKYEFQRASKDRDEEKESKAKRRLDRECVRFLAEGLGLKDKCFPCEYKK</sequence>
<keyword evidence="1" id="KW-0479">Metal-binding</keyword>
<dbReference type="GO" id="GO:0008270">
    <property type="term" value="F:zinc ion binding"/>
    <property type="evidence" value="ECO:0007669"/>
    <property type="project" value="UniProtKB-KW"/>
</dbReference>
<evidence type="ECO:0000313" key="6">
    <source>
        <dbReference type="EMBL" id="GFH61922.1"/>
    </source>
</evidence>
<evidence type="ECO:0000259" key="5">
    <source>
        <dbReference type="PROSITE" id="PS50865"/>
    </source>
</evidence>
<dbReference type="Proteomes" id="UP001054902">
    <property type="component" value="Unassembled WGS sequence"/>
</dbReference>
<proteinExistence type="predicted"/>
<dbReference type="InterPro" id="IPR002893">
    <property type="entry name" value="Znf_MYND"/>
</dbReference>
<gene>
    <name evidence="6" type="ORF">CTEN210_18398</name>
</gene>
<evidence type="ECO:0000256" key="3">
    <source>
        <dbReference type="ARBA" id="ARBA00022833"/>
    </source>
</evidence>
<protein>
    <recommendedName>
        <fullName evidence="5">MYND-type domain-containing protein</fullName>
    </recommendedName>
</protein>
<dbReference type="Gene3D" id="6.10.140.2220">
    <property type="match status" value="1"/>
</dbReference>
<organism evidence="6 7">
    <name type="scientific">Chaetoceros tenuissimus</name>
    <dbReference type="NCBI Taxonomy" id="426638"/>
    <lineage>
        <taxon>Eukaryota</taxon>
        <taxon>Sar</taxon>
        <taxon>Stramenopiles</taxon>
        <taxon>Ochrophyta</taxon>
        <taxon>Bacillariophyta</taxon>
        <taxon>Coscinodiscophyceae</taxon>
        <taxon>Chaetocerotophycidae</taxon>
        <taxon>Chaetocerotales</taxon>
        <taxon>Chaetocerotaceae</taxon>
        <taxon>Chaetoceros</taxon>
    </lineage>
</organism>